<dbReference type="EMBL" id="ML208307">
    <property type="protein sequence ID" value="TFK70800.1"/>
    <property type="molecule type" value="Genomic_DNA"/>
</dbReference>
<organism evidence="1 2">
    <name type="scientific">Pluteus cervinus</name>
    <dbReference type="NCBI Taxonomy" id="181527"/>
    <lineage>
        <taxon>Eukaryota</taxon>
        <taxon>Fungi</taxon>
        <taxon>Dikarya</taxon>
        <taxon>Basidiomycota</taxon>
        <taxon>Agaricomycotina</taxon>
        <taxon>Agaricomycetes</taxon>
        <taxon>Agaricomycetidae</taxon>
        <taxon>Agaricales</taxon>
        <taxon>Pluteineae</taxon>
        <taxon>Pluteaceae</taxon>
        <taxon>Pluteus</taxon>
    </lineage>
</organism>
<name>A0ACD3AYJ6_9AGAR</name>
<sequence length="364" mass="39787">MAPSSSLVSALTLKIKLLDGKKPASRCHLLIGKDALCAKVIVDGIDHTTTTSTTATWNEEFTVNFRAQSSIKLEVICKHEHGRRDHVIGSVEVRDVLGKISKQAGRIEAPLSQPGKTKAVGSIAYTIKLAQNTEAARRAPASLSWSTLNNSDIIRKVIFEGGKDGRVPPRWATVLSSLDGLVKATQDAAELHGSAKIAVGAVCVAIKLIMQQVERDERVEGLVNTMSNVYDHIQDTDFDKIKAFERTLQCLVKVTADCAYFIATYSQKAFVFRAFEGAIIDVDGTITDFENKFTKLRIDFLMGSTLQSTHTTLLVLQTARNIGKISSNGFIKIDNALCRDFTPSSNIADDPEQRMDSNKSTTDP</sequence>
<keyword evidence="2" id="KW-1185">Reference proteome</keyword>
<protein>
    <submittedName>
        <fullName evidence="1">Uncharacterized protein</fullName>
    </submittedName>
</protein>
<gene>
    <name evidence="1" type="ORF">BDN72DRAFT_503107</name>
</gene>
<proteinExistence type="predicted"/>
<evidence type="ECO:0000313" key="2">
    <source>
        <dbReference type="Proteomes" id="UP000308600"/>
    </source>
</evidence>
<evidence type="ECO:0000313" key="1">
    <source>
        <dbReference type="EMBL" id="TFK70800.1"/>
    </source>
</evidence>
<dbReference type="Proteomes" id="UP000308600">
    <property type="component" value="Unassembled WGS sequence"/>
</dbReference>
<reference evidence="1 2" key="1">
    <citation type="journal article" date="2019" name="Nat. Ecol. Evol.">
        <title>Megaphylogeny resolves global patterns of mushroom evolution.</title>
        <authorList>
            <person name="Varga T."/>
            <person name="Krizsan K."/>
            <person name="Foldi C."/>
            <person name="Dima B."/>
            <person name="Sanchez-Garcia M."/>
            <person name="Sanchez-Ramirez S."/>
            <person name="Szollosi G.J."/>
            <person name="Szarkandi J.G."/>
            <person name="Papp V."/>
            <person name="Albert L."/>
            <person name="Andreopoulos W."/>
            <person name="Angelini C."/>
            <person name="Antonin V."/>
            <person name="Barry K.W."/>
            <person name="Bougher N.L."/>
            <person name="Buchanan P."/>
            <person name="Buyck B."/>
            <person name="Bense V."/>
            <person name="Catcheside P."/>
            <person name="Chovatia M."/>
            <person name="Cooper J."/>
            <person name="Damon W."/>
            <person name="Desjardin D."/>
            <person name="Finy P."/>
            <person name="Geml J."/>
            <person name="Haridas S."/>
            <person name="Hughes K."/>
            <person name="Justo A."/>
            <person name="Karasinski D."/>
            <person name="Kautmanova I."/>
            <person name="Kiss B."/>
            <person name="Kocsube S."/>
            <person name="Kotiranta H."/>
            <person name="LaButti K.M."/>
            <person name="Lechner B.E."/>
            <person name="Liimatainen K."/>
            <person name="Lipzen A."/>
            <person name="Lukacs Z."/>
            <person name="Mihaltcheva S."/>
            <person name="Morgado L.N."/>
            <person name="Niskanen T."/>
            <person name="Noordeloos M.E."/>
            <person name="Ohm R.A."/>
            <person name="Ortiz-Santana B."/>
            <person name="Ovrebo C."/>
            <person name="Racz N."/>
            <person name="Riley R."/>
            <person name="Savchenko A."/>
            <person name="Shiryaev A."/>
            <person name="Soop K."/>
            <person name="Spirin V."/>
            <person name="Szebenyi C."/>
            <person name="Tomsovsky M."/>
            <person name="Tulloss R.E."/>
            <person name="Uehling J."/>
            <person name="Grigoriev I.V."/>
            <person name="Vagvolgyi C."/>
            <person name="Papp T."/>
            <person name="Martin F.M."/>
            <person name="Miettinen O."/>
            <person name="Hibbett D.S."/>
            <person name="Nagy L.G."/>
        </authorList>
    </citation>
    <scope>NUCLEOTIDE SEQUENCE [LARGE SCALE GENOMIC DNA]</scope>
    <source>
        <strain evidence="1 2">NL-1719</strain>
    </source>
</reference>
<accession>A0ACD3AYJ6</accession>